<keyword evidence="3" id="KW-0833">Ubl conjugation pathway</keyword>
<dbReference type="RefSeq" id="WP_052477277.1">
    <property type="nucleotide sequence ID" value="NZ_JARTHD010000075.1"/>
</dbReference>
<sequence>MKKKAALLALALFIVGWPGKTGAEPANLQRIIDEAPVNSEVRLAAGTYKGPLMIDKPITIIGGKGVVIDGQKNGTVITVEADHVSISGLTIKQSGKGAQEAGLLLKKVKQAKIRNNWFDNVQYGIYIRGGGRHVITGNTISSYTGHFSTRGNGIHLLSTNENKLTNNTIKQVQDGVYIDDSSDNLLKGNRISDSRYALHFMFSAQNRAESNQLSNNITGIMAMNSSGIKIEENRLEQHVNYRGYGVLIYETEDVQLLRNKVLYNHNGLSLQTAKAVLMEENEIAGNYIGITTEGENRNIQMRRNRMEGNLIQTKLSGQSFFLDDGQSGNYWDDYRSYDLDGDGIGEVPYKSASGYSQLLYRYPHLQFYFESPAMHVWQSVEKLFSLKGEEDGTDRYPLVNNVHKEAPSYMSLLFICAGAAGGLLYFIQQRRRRET</sequence>
<keyword evidence="8" id="KW-1185">Reference proteome</keyword>
<dbReference type="InterPro" id="IPR022441">
    <property type="entry name" value="Para_beta_helix_rpt-2"/>
</dbReference>
<dbReference type="InterPro" id="IPR051550">
    <property type="entry name" value="SCF-Subunits/Alg-Epimerases"/>
</dbReference>
<dbReference type="NCBIfam" id="TIGR03804">
    <property type="entry name" value="para_beta_helix"/>
    <property type="match status" value="2"/>
</dbReference>
<organism evidence="7 8">
    <name type="scientific">Bacillus badius</name>
    <dbReference type="NCBI Taxonomy" id="1455"/>
    <lineage>
        <taxon>Bacteria</taxon>
        <taxon>Bacillati</taxon>
        <taxon>Bacillota</taxon>
        <taxon>Bacilli</taxon>
        <taxon>Bacillales</taxon>
        <taxon>Bacillaceae</taxon>
        <taxon>Pseudobacillus</taxon>
    </lineage>
</organism>
<keyword evidence="4" id="KW-0812">Transmembrane</keyword>
<keyword evidence="4" id="KW-1133">Transmembrane helix</keyword>
<dbReference type="Pfam" id="PF05048">
    <property type="entry name" value="NosD"/>
    <property type="match status" value="1"/>
</dbReference>
<dbReference type="InterPro" id="IPR011050">
    <property type="entry name" value="Pectin_lyase_fold/virulence"/>
</dbReference>
<dbReference type="SUPFAM" id="SSF51126">
    <property type="entry name" value="Pectin lyase-like"/>
    <property type="match status" value="1"/>
</dbReference>
<name>A0ABR5AWM8_BACBA</name>
<evidence type="ECO:0000256" key="3">
    <source>
        <dbReference type="ARBA" id="ARBA00022786"/>
    </source>
</evidence>
<dbReference type="SMART" id="SM00722">
    <property type="entry name" value="CASH"/>
    <property type="match status" value="2"/>
</dbReference>
<keyword evidence="5" id="KW-0732">Signal</keyword>
<dbReference type="InterPro" id="IPR026464">
    <property type="entry name" value="NosD_copper_fam"/>
</dbReference>
<dbReference type="Gene3D" id="2.160.20.10">
    <property type="entry name" value="Single-stranded right-handed beta-helix, Pectin lyase-like"/>
    <property type="match status" value="2"/>
</dbReference>
<feature type="chain" id="PRO_5046224898" evidence="5">
    <location>
        <begin position="24"/>
        <end position="435"/>
    </location>
</feature>
<dbReference type="InterPro" id="IPR007742">
    <property type="entry name" value="NosD_dom"/>
</dbReference>
<protein>
    <submittedName>
        <fullName evidence="7">Nitrous oxide reductase maturation protein NosD</fullName>
    </submittedName>
</protein>
<dbReference type="EMBL" id="JXLP01000004">
    <property type="protein sequence ID" value="KIL79133.1"/>
    <property type="molecule type" value="Genomic_DNA"/>
</dbReference>
<comment type="caution">
    <text evidence="7">The sequence shown here is derived from an EMBL/GenBank/DDBJ whole genome shotgun (WGS) entry which is preliminary data.</text>
</comment>
<dbReference type="NCBIfam" id="TIGR04247">
    <property type="entry name" value="NosD_copper_fam"/>
    <property type="match status" value="1"/>
</dbReference>
<accession>A0ABR5AWM8</accession>
<evidence type="ECO:0000256" key="5">
    <source>
        <dbReference type="SAM" id="SignalP"/>
    </source>
</evidence>
<feature type="signal peptide" evidence="5">
    <location>
        <begin position="1"/>
        <end position="23"/>
    </location>
</feature>
<dbReference type="PANTHER" id="PTHR22990">
    <property type="entry name" value="F-BOX ONLY PROTEIN"/>
    <property type="match status" value="1"/>
</dbReference>
<dbReference type="InterPro" id="IPR006626">
    <property type="entry name" value="PbH1"/>
</dbReference>
<dbReference type="PANTHER" id="PTHR22990:SF15">
    <property type="entry name" value="F-BOX ONLY PROTEIN 10"/>
    <property type="match status" value="1"/>
</dbReference>
<feature type="transmembrane region" description="Helical" evidence="4">
    <location>
        <begin position="409"/>
        <end position="427"/>
    </location>
</feature>
<proteinExistence type="predicted"/>
<dbReference type="InterPro" id="IPR012334">
    <property type="entry name" value="Pectin_lyas_fold"/>
</dbReference>
<keyword evidence="4" id="KW-0472">Membrane</keyword>
<dbReference type="SMART" id="SM00710">
    <property type="entry name" value="PbH1"/>
    <property type="match status" value="10"/>
</dbReference>
<evidence type="ECO:0000256" key="4">
    <source>
        <dbReference type="SAM" id="Phobius"/>
    </source>
</evidence>
<reference evidence="7 8" key="1">
    <citation type="submission" date="2015-01" db="EMBL/GenBank/DDBJ databases">
        <title>Genome Assembly of Bacillus badius MTCC 1458.</title>
        <authorList>
            <person name="Verma A."/>
            <person name="Khatri I."/>
            <person name="Mual P."/>
            <person name="Subramanian S."/>
            <person name="Krishnamurthi S."/>
        </authorList>
    </citation>
    <scope>NUCLEOTIDE SEQUENCE [LARGE SCALE GENOMIC DNA]</scope>
    <source>
        <strain evidence="7 8">MTCC 1458</strain>
    </source>
</reference>
<evidence type="ECO:0000256" key="2">
    <source>
        <dbReference type="ARBA" id="ARBA00022737"/>
    </source>
</evidence>
<dbReference type="Proteomes" id="UP000031982">
    <property type="component" value="Unassembled WGS sequence"/>
</dbReference>
<dbReference type="InterPro" id="IPR006633">
    <property type="entry name" value="Carb-bd_sugar_hydrolysis-dom"/>
</dbReference>
<evidence type="ECO:0000259" key="6">
    <source>
        <dbReference type="SMART" id="SM00722"/>
    </source>
</evidence>
<evidence type="ECO:0000313" key="7">
    <source>
        <dbReference type="EMBL" id="KIL79133.1"/>
    </source>
</evidence>
<keyword evidence="2" id="KW-0677">Repeat</keyword>
<feature type="domain" description="Carbohydrate-binding/sugar hydrolysis" evidence="6">
    <location>
        <begin position="35"/>
        <end position="179"/>
    </location>
</feature>
<evidence type="ECO:0000256" key="1">
    <source>
        <dbReference type="ARBA" id="ARBA00004906"/>
    </source>
</evidence>
<feature type="domain" description="Carbohydrate-binding/sugar hydrolysis" evidence="6">
    <location>
        <begin position="224"/>
        <end position="347"/>
    </location>
</feature>
<comment type="pathway">
    <text evidence="1">Protein modification; protein ubiquitination.</text>
</comment>
<evidence type="ECO:0000313" key="8">
    <source>
        <dbReference type="Proteomes" id="UP000031982"/>
    </source>
</evidence>
<gene>
    <name evidence="7" type="ORF">SD77_3553</name>
</gene>